<keyword evidence="4" id="KW-1185">Reference proteome</keyword>
<dbReference type="Pfam" id="PF00079">
    <property type="entry name" value="Serpin"/>
    <property type="match status" value="1"/>
</dbReference>
<dbReference type="AlphaFoldDB" id="D1PT24"/>
<organism evidence="3 4">
    <name type="scientific">Hallella bergensis DSM 17361</name>
    <dbReference type="NCBI Taxonomy" id="585502"/>
    <lineage>
        <taxon>Bacteria</taxon>
        <taxon>Pseudomonadati</taxon>
        <taxon>Bacteroidota</taxon>
        <taxon>Bacteroidia</taxon>
        <taxon>Bacteroidales</taxon>
        <taxon>Prevotellaceae</taxon>
        <taxon>Hallella</taxon>
    </lineage>
</organism>
<dbReference type="Gene3D" id="2.30.39.10">
    <property type="entry name" value="Alpha-1-antitrypsin, domain 1"/>
    <property type="match status" value="1"/>
</dbReference>
<dbReference type="GO" id="GO:0005615">
    <property type="term" value="C:extracellular space"/>
    <property type="evidence" value="ECO:0007669"/>
    <property type="project" value="InterPro"/>
</dbReference>
<dbReference type="Gene3D" id="3.30.497.10">
    <property type="entry name" value="Antithrombin, subunit I, domain 2"/>
    <property type="match status" value="1"/>
</dbReference>
<feature type="domain" description="Serpin" evidence="2">
    <location>
        <begin position="29"/>
        <end position="384"/>
    </location>
</feature>
<sequence>MSKKNNMPGMVRMTEDQLSAVSSNNDFSLRMFKEVAASGEGSVLVSPLSATYALGMLANGAQGDTRREIVGGLGFGTEDVKDVNAICQQLMTDAPWLDKSATIDIANAVVVNQKHQLRTDFKKTVRQHYDALVENKDFGSPATLSFINNWAKEKTKGMIPKVLNAVDPMAVTYLMNAVYFKGIWASKFDKARTQKESFVTENGARRQLPMMHQESQYRANVNDTCKTVILPYGNGSFNMVVLLPQKGKTVNDVLAGLSTEKWRENIESCLEMEVDLKLPRFTTTCQSVLNKPLSNMGMRRMFNSQQADFGALCDGQTAVSEVLQSAKIELDEEGTRAAAVTAVVVMMTSAGLPDLMEFHADHPFVYAITESSTGAIFFMGVYRGD</sequence>
<evidence type="ECO:0000259" key="2">
    <source>
        <dbReference type="SMART" id="SM00093"/>
    </source>
</evidence>
<dbReference type="InterPro" id="IPR000215">
    <property type="entry name" value="Serpin_fam"/>
</dbReference>
<reference evidence="3 4" key="1">
    <citation type="submission" date="2009-10" db="EMBL/GenBank/DDBJ databases">
        <authorList>
            <person name="Qin X."/>
            <person name="Bachman B."/>
            <person name="Battles P."/>
            <person name="Bell A."/>
            <person name="Bess C."/>
            <person name="Bickham C."/>
            <person name="Chaboub L."/>
            <person name="Chen D."/>
            <person name="Coyle M."/>
            <person name="Deiros D.R."/>
            <person name="Dinh H."/>
            <person name="Forbes L."/>
            <person name="Fowler G."/>
            <person name="Francisco L."/>
            <person name="Fu Q."/>
            <person name="Gubbala S."/>
            <person name="Hale W."/>
            <person name="Han Y."/>
            <person name="Hemphill L."/>
            <person name="Highlander S.K."/>
            <person name="Hirani K."/>
            <person name="Hogues M."/>
            <person name="Jackson L."/>
            <person name="Jakkamsetti A."/>
            <person name="Javaid M."/>
            <person name="Jiang H."/>
            <person name="Korchina V."/>
            <person name="Kovar C."/>
            <person name="Lara F."/>
            <person name="Lee S."/>
            <person name="Mata R."/>
            <person name="Mathew T."/>
            <person name="Moen C."/>
            <person name="Morales K."/>
            <person name="Munidasa M."/>
            <person name="Nazareth L."/>
            <person name="Ngo R."/>
            <person name="Nguyen L."/>
            <person name="Okwuonu G."/>
            <person name="Ongeri F."/>
            <person name="Patil S."/>
            <person name="Petrosino J."/>
            <person name="Pham C."/>
            <person name="Pham P."/>
            <person name="Pu L.-L."/>
            <person name="Puazo M."/>
            <person name="Raj R."/>
            <person name="Reid J."/>
            <person name="Rouhana J."/>
            <person name="Saada N."/>
            <person name="Shang Y."/>
            <person name="Simmons D."/>
            <person name="Thornton R."/>
            <person name="Warren J."/>
            <person name="Weissenberger G."/>
            <person name="Zhang J."/>
            <person name="Zhang L."/>
            <person name="Zhou C."/>
            <person name="Zhu D."/>
            <person name="Muzny D."/>
            <person name="Worley K."/>
            <person name="Gibbs R."/>
        </authorList>
    </citation>
    <scope>NUCLEOTIDE SEQUENCE [LARGE SCALE GENOMIC DNA]</scope>
    <source>
        <strain evidence="3 4">DSM 17361</strain>
    </source>
</reference>
<protein>
    <submittedName>
        <fullName evidence="3">Serine proteinase inhibitor</fullName>
    </submittedName>
</protein>
<comment type="similarity">
    <text evidence="1">Belongs to the serpin family.</text>
</comment>
<dbReference type="InterPro" id="IPR042178">
    <property type="entry name" value="Serpin_sf_1"/>
</dbReference>
<dbReference type="HOGENOM" id="CLU_023330_0_3_10"/>
<dbReference type="SUPFAM" id="SSF56574">
    <property type="entry name" value="Serpins"/>
    <property type="match status" value="1"/>
</dbReference>
<comment type="caution">
    <text evidence="3">The sequence shown here is derived from an EMBL/GenBank/DDBJ whole genome shotgun (WGS) entry which is preliminary data.</text>
</comment>
<name>D1PT24_9BACT</name>
<dbReference type="RefSeq" id="WP_007175313.1">
    <property type="nucleotide sequence ID" value="NZ_GG704784.1"/>
</dbReference>
<dbReference type="InterPro" id="IPR036186">
    <property type="entry name" value="Serpin_sf"/>
</dbReference>
<dbReference type="PANTHER" id="PTHR11461:SF211">
    <property type="entry name" value="GH10112P-RELATED"/>
    <property type="match status" value="1"/>
</dbReference>
<dbReference type="EMBL" id="ACKS01000009">
    <property type="protein sequence ID" value="EFA45518.1"/>
    <property type="molecule type" value="Genomic_DNA"/>
</dbReference>
<dbReference type="CDD" id="cd19588">
    <property type="entry name" value="serpin_miropin-like"/>
    <property type="match status" value="1"/>
</dbReference>
<dbReference type="PANTHER" id="PTHR11461">
    <property type="entry name" value="SERINE PROTEASE INHIBITOR, SERPIN"/>
    <property type="match status" value="1"/>
</dbReference>
<dbReference type="PROSITE" id="PS00284">
    <property type="entry name" value="SERPIN"/>
    <property type="match status" value="1"/>
</dbReference>
<accession>D1PT24</accession>
<dbReference type="SMART" id="SM00093">
    <property type="entry name" value="SERPIN"/>
    <property type="match status" value="1"/>
</dbReference>
<dbReference type="InterPro" id="IPR023795">
    <property type="entry name" value="Serpin_CS"/>
</dbReference>
<dbReference type="InterPro" id="IPR042185">
    <property type="entry name" value="Serpin_sf_2"/>
</dbReference>
<dbReference type="GO" id="GO:0004867">
    <property type="term" value="F:serine-type endopeptidase inhibitor activity"/>
    <property type="evidence" value="ECO:0007669"/>
    <property type="project" value="InterPro"/>
</dbReference>
<evidence type="ECO:0000256" key="1">
    <source>
        <dbReference type="RuleBase" id="RU000411"/>
    </source>
</evidence>
<dbReference type="eggNOG" id="COG4826">
    <property type="taxonomic scope" value="Bacteria"/>
</dbReference>
<dbReference type="Proteomes" id="UP000003160">
    <property type="component" value="Unassembled WGS sequence"/>
</dbReference>
<dbReference type="InterPro" id="IPR023796">
    <property type="entry name" value="Serpin_dom"/>
</dbReference>
<gene>
    <name evidence="3" type="ORF">HMPREF0645_0109</name>
</gene>
<evidence type="ECO:0000313" key="4">
    <source>
        <dbReference type="Proteomes" id="UP000003160"/>
    </source>
</evidence>
<proteinExistence type="inferred from homology"/>
<evidence type="ECO:0000313" key="3">
    <source>
        <dbReference type="EMBL" id="EFA45518.1"/>
    </source>
</evidence>